<proteinExistence type="predicted"/>
<evidence type="ECO:0000313" key="8">
    <source>
        <dbReference type="Proteomes" id="UP000502005"/>
    </source>
</evidence>
<evidence type="ECO:0000256" key="2">
    <source>
        <dbReference type="ARBA" id="ARBA00022692"/>
    </source>
</evidence>
<feature type="transmembrane region" description="Helical" evidence="5">
    <location>
        <begin position="27"/>
        <end position="46"/>
    </location>
</feature>
<dbReference type="Pfam" id="PF04932">
    <property type="entry name" value="Wzy_C"/>
    <property type="match status" value="1"/>
</dbReference>
<dbReference type="Proteomes" id="UP000502005">
    <property type="component" value="Plasmid pNE1B"/>
</dbReference>
<evidence type="ECO:0000256" key="5">
    <source>
        <dbReference type="SAM" id="Phobius"/>
    </source>
</evidence>
<name>A0A6B9GFT4_PANCY</name>
<dbReference type="PANTHER" id="PTHR37422:SF13">
    <property type="entry name" value="LIPOPOLYSACCHARIDE BIOSYNTHESIS PROTEIN PA4999-RELATED"/>
    <property type="match status" value="1"/>
</dbReference>
<evidence type="ECO:0000256" key="4">
    <source>
        <dbReference type="ARBA" id="ARBA00023136"/>
    </source>
</evidence>
<keyword evidence="3 5" id="KW-1133">Transmembrane helix</keyword>
<feature type="transmembrane region" description="Helical" evidence="5">
    <location>
        <begin position="5"/>
        <end position="21"/>
    </location>
</feature>
<feature type="transmembrane region" description="Helical" evidence="5">
    <location>
        <begin position="53"/>
        <end position="72"/>
    </location>
</feature>
<feature type="transmembrane region" description="Helical" evidence="5">
    <location>
        <begin position="286"/>
        <end position="307"/>
    </location>
</feature>
<feature type="transmembrane region" description="Helical" evidence="5">
    <location>
        <begin position="202"/>
        <end position="235"/>
    </location>
</feature>
<dbReference type="GO" id="GO:0016020">
    <property type="term" value="C:membrane"/>
    <property type="evidence" value="ECO:0007669"/>
    <property type="project" value="UniProtKB-SubCell"/>
</dbReference>
<feature type="transmembrane region" description="Helical" evidence="5">
    <location>
        <begin position="247"/>
        <end position="266"/>
    </location>
</feature>
<dbReference type="AlphaFoldDB" id="A0A6B9GFT4"/>
<comment type="subcellular location">
    <subcellularLocation>
        <location evidence="1">Membrane</location>
        <topology evidence="1">Multi-pass membrane protein</topology>
    </subcellularLocation>
</comment>
<keyword evidence="2 5" id="KW-0812">Transmembrane</keyword>
<reference evidence="7 8" key="1">
    <citation type="submission" date="2017-11" db="EMBL/GenBank/DDBJ databases">
        <title>Genome sequence of Pantoea cypripedii NE1.</title>
        <authorList>
            <person name="Nascimento F.X."/>
        </authorList>
    </citation>
    <scope>NUCLEOTIDE SEQUENCE [LARGE SCALE GENOMIC DNA]</scope>
    <source>
        <strain evidence="7 8">NE1</strain>
        <plasmid evidence="8">pne1b</plasmid>
    </source>
</reference>
<keyword evidence="7" id="KW-0614">Plasmid</keyword>
<evidence type="ECO:0000259" key="6">
    <source>
        <dbReference type="Pfam" id="PF04932"/>
    </source>
</evidence>
<gene>
    <name evidence="7" type="ORF">CUN67_25225</name>
</gene>
<accession>A0A6B9GFT4</accession>
<feature type="transmembrane region" description="Helical" evidence="5">
    <location>
        <begin position="109"/>
        <end position="129"/>
    </location>
</feature>
<dbReference type="InterPro" id="IPR051533">
    <property type="entry name" value="WaaL-like"/>
</dbReference>
<dbReference type="PANTHER" id="PTHR37422">
    <property type="entry name" value="TEICHURONIC ACID BIOSYNTHESIS PROTEIN TUAE"/>
    <property type="match status" value="1"/>
</dbReference>
<dbReference type="RefSeq" id="WP_208718187.1">
    <property type="nucleotide sequence ID" value="NZ_CP024770.1"/>
</dbReference>
<dbReference type="EMBL" id="CP024770">
    <property type="protein sequence ID" value="QGY32295.1"/>
    <property type="molecule type" value="Genomic_DNA"/>
</dbReference>
<feature type="transmembrane region" description="Helical" evidence="5">
    <location>
        <begin position="171"/>
        <end position="190"/>
    </location>
</feature>
<evidence type="ECO:0000313" key="7">
    <source>
        <dbReference type="EMBL" id="QGY32295.1"/>
    </source>
</evidence>
<dbReference type="InterPro" id="IPR007016">
    <property type="entry name" value="O-antigen_ligase-rel_domated"/>
</dbReference>
<feature type="domain" description="O-antigen ligase-related" evidence="6">
    <location>
        <begin position="206"/>
        <end position="337"/>
    </location>
</feature>
<evidence type="ECO:0000256" key="1">
    <source>
        <dbReference type="ARBA" id="ARBA00004141"/>
    </source>
</evidence>
<feature type="transmembrane region" description="Helical" evidence="5">
    <location>
        <begin position="78"/>
        <end position="97"/>
    </location>
</feature>
<feature type="transmembrane region" description="Helical" evidence="5">
    <location>
        <begin position="327"/>
        <end position="348"/>
    </location>
</feature>
<geneLocation type="plasmid" evidence="8">
    <name>pne1b</name>
</geneLocation>
<sequence>MYLKFFVFLSLVTSVPLLFIIPGGTDVPLSFVVSLFLFPSLVENIKFFFRKKLFAVSVLILMTQIISLLWSIKVSEGFRDICYMLSFWFLISGIYSLHKKSPDSLLKIIKCFLILVCFEAVTIIIFRLLPEMKLSLVLSPPMRYLLGQNVLDSLVLEGARNNFYDPEKSGGLLFINANIAACYVGISSFLSYNVAKLKNDKLLYAISFVLWFSVFFSGSKASAIFAILIPGFIYIVNSSSKKRMSLLVFGAIPILALLLYFSIFNVDINNTFLTSTADTTDSRMEIWSYGVNSFIASPILGLGYGGWMAGYAKIATVLYPPHNTIMYMWAKSGIFSAFFGLLFIYLVIKSAFKSISSPLHHIKRAGTTLLMVSGWLFLHGFGENFGLIGDPHQMIVLAIAISMNFSITGSSKSNYEVV</sequence>
<organism evidence="7 8">
    <name type="scientific">Pantoea cypripedii</name>
    <name type="common">Pectobacterium cypripedii</name>
    <name type="synonym">Erwinia cypripedii</name>
    <dbReference type="NCBI Taxonomy" id="55209"/>
    <lineage>
        <taxon>Bacteria</taxon>
        <taxon>Pseudomonadati</taxon>
        <taxon>Pseudomonadota</taxon>
        <taxon>Gammaproteobacteria</taxon>
        <taxon>Enterobacterales</taxon>
        <taxon>Erwiniaceae</taxon>
        <taxon>Pantoea</taxon>
    </lineage>
</organism>
<protein>
    <submittedName>
        <fullName evidence="7">Polymerase</fullName>
    </submittedName>
</protein>
<keyword evidence="4 5" id="KW-0472">Membrane</keyword>
<evidence type="ECO:0000256" key="3">
    <source>
        <dbReference type="ARBA" id="ARBA00022989"/>
    </source>
</evidence>